<dbReference type="InterPro" id="IPR027939">
    <property type="entry name" value="NMT1/THI5"/>
</dbReference>
<dbReference type="OrthoDB" id="9815602at2"/>
<dbReference type="Pfam" id="PF09084">
    <property type="entry name" value="NMT1"/>
    <property type="match status" value="1"/>
</dbReference>
<keyword evidence="1" id="KW-0732">Signal</keyword>
<dbReference type="InterPro" id="IPR006311">
    <property type="entry name" value="TAT_signal"/>
</dbReference>
<dbReference type="EMBL" id="UZWD01000031">
    <property type="protein sequence ID" value="VDS05365.1"/>
    <property type="molecule type" value="Genomic_DNA"/>
</dbReference>
<accession>A0A3S4EMD9</accession>
<sequence length="344" mass="36266">MLSRRSFSTALALAAGLSISGFSVLPAMAQTDIKFTLDWRFEGPAAGFLLAQDNGYFAEEGLNVTIDTGNGSVEAIPRVATGAYQMGFGDINSLIKFLDEDTAQPVTAVMMVYDKPVFSIIGRKSLGITDDPKSLEGKKLGAPPPDGAFAQWPAFIEAAGLDASTITIESIGFPVREPMLASGDVDGVFGFAFSVILNLKANGVPDEDISTILFADHGLNLYGNAVLVNQTFAAENPEAVKGFLRALAKGFADAVADPAAGAAAVLARNETLNLETETERLTMANEMNIKTPYVVENGFGGIDEARLAASIETLKISMGLKGNVTAAEVFDAQYLPPAAERMLP</sequence>
<evidence type="ECO:0000259" key="2">
    <source>
        <dbReference type="Pfam" id="PF09084"/>
    </source>
</evidence>
<evidence type="ECO:0000313" key="3">
    <source>
        <dbReference type="EMBL" id="VDS05365.1"/>
    </source>
</evidence>
<dbReference type="GO" id="GO:0009228">
    <property type="term" value="P:thiamine biosynthetic process"/>
    <property type="evidence" value="ECO:0007669"/>
    <property type="project" value="InterPro"/>
</dbReference>
<feature type="chain" id="PRO_5018743844" evidence="1">
    <location>
        <begin position="30"/>
        <end position="344"/>
    </location>
</feature>
<dbReference type="RefSeq" id="WP_126150909.1">
    <property type="nucleotide sequence ID" value="NZ_JBHTMH010000001.1"/>
</dbReference>
<evidence type="ECO:0000313" key="4">
    <source>
        <dbReference type="Proteomes" id="UP000268844"/>
    </source>
</evidence>
<dbReference type="Proteomes" id="UP000268844">
    <property type="component" value="Unassembled WGS sequence"/>
</dbReference>
<dbReference type="Gene3D" id="3.40.190.10">
    <property type="entry name" value="Periplasmic binding protein-like II"/>
    <property type="match status" value="2"/>
</dbReference>
<keyword evidence="4" id="KW-1185">Reference proteome</keyword>
<reference evidence="3 4" key="1">
    <citation type="submission" date="2018-12" db="EMBL/GenBank/DDBJ databases">
        <authorList>
            <person name="Criscuolo A."/>
        </authorList>
    </citation>
    <scope>NUCLEOTIDE SEQUENCE [LARGE SCALE GENOMIC DNA]</scope>
    <source>
        <strain evidence="3">ACIP1116281</strain>
    </source>
</reference>
<protein>
    <submittedName>
        <fullName evidence="3">NMT1/THI5 like protein</fullName>
    </submittedName>
</protein>
<dbReference type="SUPFAM" id="SSF53850">
    <property type="entry name" value="Periplasmic binding protein-like II"/>
    <property type="match status" value="1"/>
</dbReference>
<name>A0A3S4EMD9_9HYPH</name>
<feature type="domain" description="SsuA/THI5-like" evidence="2">
    <location>
        <begin position="46"/>
        <end position="259"/>
    </location>
</feature>
<dbReference type="PANTHER" id="PTHR31528:SF15">
    <property type="entry name" value="RIBOFLAVIN-BINDING PROTEIN RIBY"/>
    <property type="match status" value="1"/>
</dbReference>
<dbReference type="AlphaFoldDB" id="A0A3S4EMD9"/>
<evidence type="ECO:0000256" key="1">
    <source>
        <dbReference type="SAM" id="SignalP"/>
    </source>
</evidence>
<gene>
    <name evidence="3" type="ORF">DEVEQU_02507</name>
</gene>
<feature type="signal peptide" evidence="1">
    <location>
        <begin position="1"/>
        <end position="29"/>
    </location>
</feature>
<dbReference type="PROSITE" id="PS51318">
    <property type="entry name" value="TAT"/>
    <property type="match status" value="1"/>
</dbReference>
<dbReference type="InterPro" id="IPR015168">
    <property type="entry name" value="SsuA/THI5"/>
</dbReference>
<dbReference type="PANTHER" id="PTHR31528">
    <property type="entry name" value="4-AMINO-5-HYDROXYMETHYL-2-METHYLPYRIMIDINE PHOSPHATE SYNTHASE THI11-RELATED"/>
    <property type="match status" value="1"/>
</dbReference>
<proteinExistence type="predicted"/>
<organism evidence="3 4">
    <name type="scientific">Devosia equisanguinis</name>
    <dbReference type="NCBI Taxonomy" id="2490941"/>
    <lineage>
        <taxon>Bacteria</taxon>
        <taxon>Pseudomonadati</taxon>
        <taxon>Pseudomonadota</taxon>
        <taxon>Alphaproteobacteria</taxon>
        <taxon>Hyphomicrobiales</taxon>
        <taxon>Devosiaceae</taxon>
        <taxon>Devosia</taxon>
    </lineage>
</organism>